<accession>A0A7J6KHZ6</accession>
<dbReference type="AlphaFoldDB" id="A0A7J6KHZ6"/>
<dbReference type="EMBL" id="JAAPAO010003293">
    <property type="protein sequence ID" value="KAF4646584.1"/>
    <property type="molecule type" value="Genomic_DNA"/>
</dbReference>
<name>A0A7J6KHZ6_PERCH</name>
<comment type="caution">
    <text evidence="1">The sequence shown here is derived from an EMBL/GenBank/DDBJ whole genome shotgun (WGS) entry which is preliminary data.</text>
</comment>
<proteinExistence type="predicted"/>
<feature type="non-terminal residue" evidence="1">
    <location>
        <position position="1"/>
    </location>
</feature>
<sequence length="151" mass="16682">DRPLMPGMSQLNLISHLKSMKFSVFNILLVVAFTATLCRGDYPSGGVFLGEVPGLVHMSIQATFGQDAEGPMVGVLVTCGEGRARAEAWLPIKRVIGGFHMVKEEEHETLFELHKFITEKCGCEATEETLDSYDFNSNFSECEVDVGNYDE</sequence>
<organism evidence="1 2">
    <name type="scientific">Perkinsus chesapeaki</name>
    <name type="common">Clam parasite</name>
    <name type="synonym">Perkinsus andrewsi</name>
    <dbReference type="NCBI Taxonomy" id="330153"/>
    <lineage>
        <taxon>Eukaryota</taxon>
        <taxon>Sar</taxon>
        <taxon>Alveolata</taxon>
        <taxon>Perkinsozoa</taxon>
        <taxon>Perkinsea</taxon>
        <taxon>Perkinsida</taxon>
        <taxon>Perkinsidae</taxon>
        <taxon>Perkinsus</taxon>
    </lineage>
</organism>
<keyword evidence="2" id="KW-1185">Reference proteome</keyword>
<evidence type="ECO:0000313" key="2">
    <source>
        <dbReference type="Proteomes" id="UP000591131"/>
    </source>
</evidence>
<evidence type="ECO:0000313" key="1">
    <source>
        <dbReference type="EMBL" id="KAF4646584.1"/>
    </source>
</evidence>
<reference evidence="1 2" key="1">
    <citation type="submission" date="2020-04" db="EMBL/GenBank/DDBJ databases">
        <title>Perkinsus chesapeaki whole genome sequence.</title>
        <authorList>
            <person name="Bogema D.R."/>
        </authorList>
    </citation>
    <scope>NUCLEOTIDE SEQUENCE [LARGE SCALE GENOMIC DNA]</scope>
    <source>
        <strain evidence="1">ATCC PRA-425</strain>
    </source>
</reference>
<dbReference type="Proteomes" id="UP000591131">
    <property type="component" value="Unassembled WGS sequence"/>
</dbReference>
<protein>
    <submittedName>
        <fullName evidence="1">Uncharacterized protein</fullName>
    </submittedName>
</protein>
<gene>
    <name evidence="1" type="ORF">FOL47_005941</name>
</gene>
<feature type="non-terminal residue" evidence="1">
    <location>
        <position position="151"/>
    </location>
</feature>